<dbReference type="InterPro" id="IPR009288">
    <property type="entry name" value="AIG2-like_dom"/>
</dbReference>
<comment type="caution">
    <text evidence="2">The sequence shown here is derived from an EMBL/GenBank/DDBJ whole genome shotgun (WGS) entry which is preliminary data.</text>
</comment>
<evidence type="ECO:0000313" key="3">
    <source>
        <dbReference type="Proteomes" id="UP001151081"/>
    </source>
</evidence>
<organism evidence="2 3">
    <name type="scientific">Polyangium jinanense</name>
    <dbReference type="NCBI Taxonomy" id="2829994"/>
    <lineage>
        <taxon>Bacteria</taxon>
        <taxon>Pseudomonadati</taxon>
        <taxon>Myxococcota</taxon>
        <taxon>Polyangia</taxon>
        <taxon>Polyangiales</taxon>
        <taxon>Polyangiaceae</taxon>
        <taxon>Polyangium</taxon>
    </lineage>
</organism>
<proteinExistence type="predicted"/>
<dbReference type="AlphaFoldDB" id="A0A9X3XC70"/>
<name>A0A9X3XC70_9BACT</name>
<dbReference type="Pfam" id="PF06094">
    <property type="entry name" value="GGACT"/>
    <property type="match status" value="1"/>
</dbReference>
<dbReference type="CDD" id="cd06661">
    <property type="entry name" value="GGCT_like"/>
    <property type="match status" value="1"/>
</dbReference>
<dbReference type="SUPFAM" id="SSF110857">
    <property type="entry name" value="Gamma-glutamyl cyclotransferase-like"/>
    <property type="match status" value="1"/>
</dbReference>
<keyword evidence="3" id="KW-1185">Reference proteome</keyword>
<evidence type="ECO:0000259" key="1">
    <source>
        <dbReference type="Pfam" id="PF06094"/>
    </source>
</evidence>
<gene>
    <name evidence="2" type="ORF">KEG57_39725</name>
</gene>
<protein>
    <submittedName>
        <fullName evidence="2">Gamma-glutamylcyclotransferase</fullName>
    </submittedName>
</protein>
<dbReference type="Gene3D" id="3.10.490.10">
    <property type="entry name" value="Gamma-glutamyl cyclotransferase-like"/>
    <property type="match status" value="1"/>
</dbReference>
<accession>A0A9X3XC70</accession>
<reference evidence="2 3" key="1">
    <citation type="submission" date="2021-04" db="EMBL/GenBank/DDBJ databases">
        <title>Genome analysis of Polyangium sp.</title>
        <authorList>
            <person name="Li Y."/>
            <person name="Wang J."/>
        </authorList>
    </citation>
    <scope>NUCLEOTIDE SEQUENCE [LARGE SCALE GENOMIC DNA]</scope>
    <source>
        <strain evidence="2 3">SDU14</strain>
    </source>
</reference>
<dbReference type="InterPro" id="IPR013024">
    <property type="entry name" value="GGCT-like"/>
</dbReference>
<dbReference type="Proteomes" id="UP001151081">
    <property type="component" value="Unassembled WGS sequence"/>
</dbReference>
<feature type="domain" description="Gamma-glutamylcyclotransferase AIG2-like" evidence="1">
    <location>
        <begin position="12"/>
        <end position="123"/>
    </location>
</feature>
<sequence length="147" mass="15444">MTAPTANREIVLFVCDSLMQGEELHARLAAARPLGPATTAAAYDLVDLGTMGALVPGGMVSVAGELYALEPQALAALDVFRGHPVLNQRIAIRLADGREAQAYAVAPEQSAGRRRVLSGDWRKRRGATSLGGGRGAGPVVRWAGRRS</sequence>
<dbReference type="RefSeq" id="WP_272422442.1">
    <property type="nucleotide sequence ID" value="NZ_JAGTJJ010000042.1"/>
</dbReference>
<dbReference type="InterPro" id="IPR036568">
    <property type="entry name" value="GGCT-like_sf"/>
</dbReference>
<evidence type="ECO:0000313" key="2">
    <source>
        <dbReference type="EMBL" id="MDC3986670.1"/>
    </source>
</evidence>
<dbReference type="EMBL" id="JAGTJJ010000042">
    <property type="protein sequence ID" value="MDC3986670.1"/>
    <property type="molecule type" value="Genomic_DNA"/>
</dbReference>